<gene>
    <name evidence="2" type="ORF">SAMN05444159_3640</name>
</gene>
<protein>
    <submittedName>
        <fullName evidence="2">Uncharacterized protein</fullName>
    </submittedName>
</protein>
<keyword evidence="1" id="KW-1133">Transmembrane helix</keyword>
<evidence type="ECO:0000313" key="2">
    <source>
        <dbReference type="EMBL" id="SHK58302.1"/>
    </source>
</evidence>
<dbReference type="RefSeq" id="WP_154071346.1">
    <property type="nucleotide sequence ID" value="NZ_LT670844.1"/>
</dbReference>
<evidence type="ECO:0000313" key="3">
    <source>
        <dbReference type="Proteomes" id="UP000189935"/>
    </source>
</evidence>
<keyword evidence="1" id="KW-0812">Transmembrane</keyword>
<accession>A0A1M6TMM3</accession>
<keyword evidence="1" id="KW-0472">Membrane</keyword>
<dbReference type="Proteomes" id="UP000189935">
    <property type="component" value="Chromosome I"/>
</dbReference>
<feature type="transmembrane region" description="Helical" evidence="1">
    <location>
        <begin position="20"/>
        <end position="39"/>
    </location>
</feature>
<evidence type="ECO:0000256" key="1">
    <source>
        <dbReference type="SAM" id="Phobius"/>
    </source>
</evidence>
<dbReference type="AlphaFoldDB" id="A0A1M6TMM3"/>
<organism evidence="2 3">
    <name type="scientific">Bradyrhizobium lablabi</name>
    <dbReference type="NCBI Taxonomy" id="722472"/>
    <lineage>
        <taxon>Bacteria</taxon>
        <taxon>Pseudomonadati</taxon>
        <taxon>Pseudomonadota</taxon>
        <taxon>Alphaproteobacteria</taxon>
        <taxon>Hyphomicrobiales</taxon>
        <taxon>Nitrobacteraceae</taxon>
        <taxon>Bradyrhizobium</taxon>
    </lineage>
</organism>
<name>A0A1M6TMM3_9BRAD</name>
<proteinExistence type="predicted"/>
<dbReference type="EMBL" id="LT670844">
    <property type="protein sequence ID" value="SHK58302.1"/>
    <property type="molecule type" value="Genomic_DNA"/>
</dbReference>
<sequence>MEAIAQGGDAQQRLRLRRRARVAGAILLIAIASIVFGGARRLYQSKTANFWQARLMRGEPAVARFICGADPALDCKVSVKITYQKQDSKWCENLERSDREEIDKTHWCNGDPERRASTISLFGVPYSFDRFGAVKNEDRAVGQLFER</sequence>
<reference evidence="2 3" key="1">
    <citation type="submission" date="2016-11" db="EMBL/GenBank/DDBJ databases">
        <authorList>
            <person name="Jaros S."/>
            <person name="Januszkiewicz K."/>
            <person name="Wedrychowicz H."/>
        </authorList>
    </citation>
    <scope>NUCLEOTIDE SEQUENCE [LARGE SCALE GENOMIC DNA]</scope>
    <source>
        <strain evidence="2 3">GAS499</strain>
    </source>
</reference>